<dbReference type="EMBL" id="JAVRES010000017">
    <property type="protein sequence ID" value="MDT0438354.1"/>
    <property type="molecule type" value="Genomic_DNA"/>
</dbReference>
<organism evidence="1 2">
    <name type="scientific">Streptomyces doudnae</name>
    <dbReference type="NCBI Taxonomy" id="3075536"/>
    <lineage>
        <taxon>Bacteria</taxon>
        <taxon>Bacillati</taxon>
        <taxon>Actinomycetota</taxon>
        <taxon>Actinomycetes</taxon>
        <taxon>Kitasatosporales</taxon>
        <taxon>Streptomycetaceae</taxon>
        <taxon>Streptomyces</taxon>
    </lineage>
</organism>
<dbReference type="RefSeq" id="WP_141721643.1">
    <property type="nucleotide sequence ID" value="NZ_JAVRES010000017.1"/>
</dbReference>
<proteinExistence type="predicted"/>
<reference evidence="2" key="1">
    <citation type="submission" date="2023-07" db="EMBL/GenBank/DDBJ databases">
        <title>30 novel species of actinomycetes from the DSMZ collection.</title>
        <authorList>
            <person name="Nouioui I."/>
        </authorList>
    </citation>
    <scope>NUCLEOTIDE SEQUENCE [LARGE SCALE GENOMIC DNA]</scope>
    <source>
        <strain evidence="2">DSM 41981</strain>
    </source>
</reference>
<gene>
    <name evidence="1" type="ORF">RM877_27080</name>
</gene>
<dbReference type="Proteomes" id="UP001183535">
    <property type="component" value="Unassembled WGS sequence"/>
</dbReference>
<evidence type="ECO:0000313" key="1">
    <source>
        <dbReference type="EMBL" id="MDT0438354.1"/>
    </source>
</evidence>
<name>A0ABD5EXL4_9ACTN</name>
<comment type="caution">
    <text evidence="1">The sequence shown here is derived from an EMBL/GenBank/DDBJ whole genome shotgun (WGS) entry which is preliminary data.</text>
</comment>
<accession>A0ABD5EXL4</accession>
<dbReference type="AlphaFoldDB" id="A0ABD5EXL4"/>
<keyword evidence="2" id="KW-1185">Reference proteome</keyword>
<protein>
    <submittedName>
        <fullName evidence="1">Uncharacterized protein</fullName>
    </submittedName>
</protein>
<sequence>MAQAEVTGRLILYTQAPIAGETRVRGVLPGPDGAPTARIALGDRTATVDDLLVLHEIPLFRRDEPILPWETVDRVRHAAREAHVRPAAQTERVLGAPLVRLPNAVPADERPEDRAHALLTTLNSPAPSIEEREDAKSLLVGFLYLRGGRMRLYVRHRDEPGVVACDVVLAQVGPAVIAEVFSRSQEGELHTDPGDDPHCVGVVDLGH</sequence>
<evidence type="ECO:0000313" key="2">
    <source>
        <dbReference type="Proteomes" id="UP001183535"/>
    </source>
</evidence>